<keyword evidence="3" id="KW-1185">Reference proteome</keyword>
<dbReference type="EMBL" id="JAMYWD010000008">
    <property type="protein sequence ID" value="KAJ4962859.1"/>
    <property type="molecule type" value="Genomic_DNA"/>
</dbReference>
<gene>
    <name evidence="2" type="ORF">NE237_022798</name>
</gene>
<dbReference type="Proteomes" id="UP001141806">
    <property type="component" value="Unassembled WGS sequence"/>
</dbReference>
<evidence type="ECO:0000313" key="3">
    <source>
        <dbReference type="Proteomes" id="UP001141806"/>
    </source>
</evidence>
<sequence length="201" mass="22952">MASKLNISSPILSCCRRSNPFISYQYQPLPSLRFLIPPLRYRLRASTKFPNYSQEGDNLVPDSLHWSASPVFANYYVDDDSDDDDDDDNEDRSLDLLVRFVHSIFRKMSRRARKAVRSVLPLSISTKLVGFSVNGVIILAFFWVLKAFLEVVCTIGSLVFVSILLIRGVWSGVSYLQENRNYNSSNTEDKSDIWTRAQPVT</sequence>
<name>A0A9Q0HG04_9MAGN</name>
<accession>A0A9Q0HG04</accession>
<evidence type="ECO:0000256" key="1">
    <source>
        <dbReference type="SAM" id="Phobius"/>
    </source>
</evidence>
<keyword evidence="1" id="KW-0472">Membrane</keyword>
<dbReference type="InterPro" id="IPR039324">
    <property type="entry name" value="SHW1"/>
</dbReference>
<dbReference type="GO" id="GO:0009787">
    <property type="term" value="P:regulation of abscisic acid-activated signaling pathway"/>
    <property type="evidence" value="ECO:0007669"/>
    <property type="project" value="InterPro"/>
</dbReference>
<keyword evidence="1" id="KW-1133">Transmembrane helix</keyword>
<dbReference type="GO" id="GO:0010100">
    <property type="term" value="P:negative regulation of photomorphogenesis"/>
    <property type="evidence" value="ECO:0007669"/>
    <property type="project" value="InterPro"/>
</dbReference>
<reference evidence="2" key="1">
    <citation type="journal article" date="2023" name="Plant J.">
        <title>The genome of the king protea, Protea cynaroides.</title>
        <authorList>
            <person name="Chang J."/>
            <person name="Duong T.A."/>
            <person name="Schoeman C."/>
            <person name="Ma X."/>
            <person name="Roodt D."/>
            <person name="Barker N."/>
            <person name="Li Z."/>
            <person name="Van de Peer Y."/>
            <person name="Mizrachi E."/>
        </authorList>
    </citation>
    <scope>NUCLEOTIDE SEQUENCE</scope>
    <source>
        <tissue evidence="2">Young leaves</tissue>
    </source>
</reference>
<evidence type="ECO:0000313" key="2">
    <source>
        <dbReference type="EMBL" id="KAJ4962859.1"/>
    </source>
</evidence>
<feature type="transmembrane region" description="Helical" evidence="1">
    <location>
        <begin position="148"/>
        <end position="170"/>
    </location>
</feature>
<proteinExistence type="predicted"/>
<comment type="caution">
    <text evidence="2">The sequence shown here is derived from an EMBL/GenBank/DDBJ whole genome shotgun (WGS) entry which is preliminary data.</text>
</comment>
<keyword evidence="1" id="KW-0812">Transmembrane</keyword>
<organism evidence="2 3">
    <name type="scientific">Protea cynaroides</name>
    <dbReference type="NCBI Taxonomy" id="273540"/>
    <lineage>
        <taxon>Eukaryota</taxon>
        <taxon>Viridiplantae</taxon>
        <taxon>Streptophyta</taxon>
        <taxon>Embryophyta</taxon>
        <taxon>Tracheophyta</taxon>
        <taxon>Spermatophyta</taxon>
        <taxon>Magnoliopsida</taxon>
        <taxon>Proteales</taxon>
        <taxon>Proteaceae</taxon>
        <taxon>Protea</taxon>
    </lineage>
</organism>
<dbReference type="OrthoDB" id="1931195at2759"/>
<dbReference type="PANTHER" id="PTHR35474">
    <property type="entry name" value="ATP PHOSPHORIBOSYLTRANSFERASE REGULATORY SUBUNIT"/>
    <property type="match status" value="1"/>
</dbReference>
<protein>
    <submittedName>
        <fullName evidence="2">Uncharacterized protein</fullName>
    </submittedName>
</protein>
<dbReference type="AlphaFoldDB" id="A0A9Q0HG04"/>
<dbReference type="PANTHER" id="PTHR35474:SF1">
    <property type="entry name" value="ATP PHOSPHORIBOSYLTRANSFERASE REGULATORY SUBUNIT"/>
    <property type="match status" value="1"/>
</dbReference>
<feature type="transmembrane region" description="Helical" evidence="1">
    <location>
        <begin position="119"/>
        <end position="142"/>
    </location>
</feature>